<feature type="compositionally biased region" description="Low complexity" evidence="1">
    <location>
        <begin position="97"/>
        <end position="116"/>
    </location>
</feature>
<gene>
    <name evidence="2" type="ORF">pipiens_007739</name>
</gene>
<accession>A0ABD1DJZ7</accession>
<dbReference type="AlphaFoldDB" id="A0ABD1DJZ7"/>
<name>A0ABD1DJZ7_CULPP</name>
<sequence length="116" mass="12551">MPVTKAVAAATTSGSTNPSSANGPPYYTYQPNIADQTIVEVDEPPPEVAEVDVVDSTTQVPKVKWRRPQPVFLDADRRQFANPISYLGGPRWNNRNSQASSRDGSASSLDSLMSLD</sequence>
<feature type="compositionally biased region" description="Polar residues" evidence="1">
    <location>
        <begin position="10"/>
        <end position="22"/>
    </location>
</feature>
<feature type="region of interest" description="Disordered" evidence="1">
    <location>
        <begin position="87"/>
        <end position="116"/>
    </location>
</feature>
<dbReference type="Proteomes" id="UP001562425">
    <property type="component" value="Unassembled WGS sequence"/>
</dbReference>
<reference evidence="2 3" key="1">
    <citation type="submission" date="2024-05" db="EMBL/GenBank/DDBJ databases">
        <title>Culex pipiens pipiens assembly and annotation.</title>
        <authorList>
            <person name="Alout H."/>
            <person name="Durand T."/>
        </authorList>
    </citation>
    <scope>NUCLEOTIDE SEQUENCE [LARGE SCALE GENOMIC DNA]</scope>
    <source>
        <strain evidence="2">HA-2024</strain>
        <tissue evidence="2">Whole body</tissue>
    </source>
</reference>
<dbReference type="EMBL" id="JBEHCU010005371">
    <property type="protein sequence ID" value="KAL1400060.1"/>
    <property type="molecule type" value="Genomic_DNA"/>
</dbReference>
<comment type="caution">
    <text evidence="2">The sequence shown here is derived from an EMBL/GenBank/DDBJ whole genome shotgun (WGS) entry which is preliminary data.</text>
</comment>
<keyword evidence="3" id="KW-1185">Reference proteome</keyword>
<protein>
    <submittedName>
        <fullName evidence="2">Uncharacterized protein</fullName>
    </submittedName>
</protein>
<proteinExistence type="predicted"/>
<evidence type="ECO:0000313" key="2">
    <source>
        <dbReference type="EMBL" id="KAL1400060.1"/>
    </source>
</evidence>
<organism evidence="2 3">
    <name type="scientific">Culex pipiens pipiens</name>
    <name type="common">Northern house mosquito</name>
    <dbReference type="NCBI Taxonomy" id="38569"/>
    <lineage>
        <taxon>Eukaryota</taxon>
        <taxon>Metazoa</taxon>
        <taxon>Ecdysozoa</taxon>
        <taxon>Arthropoda</taxon>
        <taxon>Hexapoda</taxon>
        <taxon>Insecta</taxon>
        <taxon>Pterygota</taxon>
        <taxon>Neoptera</taxon>
        <taxon>Endopterygota</taxon>
        <taxon>Diptera</taxon>
        <taxon>Nematocera</taxon>
        <taxon>Culicoidea</taxon>
        <taxon>Culicidae</taxon>
        <taxon>Culicinae</taxon>
        <taxon>Culicini</taxon>
        <taxon>Culex</taxon>
        <taxon>Culex</taxon>
    </lineage>
</organism>
<feature type="region of interest" description="Disordered" evidence="1">
    <location>
        <begin position="1"/>
        <end position="26"/>
    </location>
</feature>
<evidence type="ECO:0000313" key="3">
    <source>
        <dbReference type="Proteomes" id="UP001562425"/>
    </source>
</evidence>
<evidence type="ECO:0000256" key="1">
    <source>
        <dbReference type="SAM" id="MobiDB-lite"/>
    </source>
</evidence>